<dbReference type="AlphaFoldDB" id="A0A8H3QHX0"/>
<accession>A0A8H3QHX0</accession>
<sequence length="229" mass="25723">MPSKSNNPLAAFAPTRKLHSRPTKEASQSSLKKTRSVPSKDFSNNVQDNIYGEIHNSNGSGEKCFKTPVKCVEILPVRTRSLTYSKSTDPILIPSYNLNLDDSNLVLGITSRSSLKNDSLAVEHYKCKSINTRSETAKAYKEALIAKESLFHVGKIIIDKMIIVMESLYITEDSELNKPLCWNLLEVFQHISSKTNGISNDNTIVEIFKQYLKCRLKDPIMLKSVQIKA</sequence>
<evidence type="ECO:0000256" key="1">
    <source>
        <dbReference type="SAM" id="MobiDB-lite"/>
    </source>
</evidence>
<feature type="region of interest" description="Disordered" evidence="1">
    <location>
        <begin position="1"/>
        <end position="44"/>
    </location>
</feature>
<comment type="caution">
    <text evidence="2">The sequence shown here is derived from an EMBL/GenBank/DDBJ whole genome shotgun (WGS) entry which is preliminary data.</text>
</comment>
<name>A0A8H3QHX0_9GLOM</name>
<dbReference type="EMBL" id="BLAL01000058">
    <property type="protein sequence ID" value="GES81560.1"/>
    <property type="molecule type" value="Genomic_DNA"/>
</dbReference>
<dbReference type="OrthoDB" id="2389375at2759"/>
<proteinExistence type="predicted"/>
<organism evidence="2 3">
    <name type="scientific">Rhizophagus clarus</name>
    <dbReference type="NCBI Taxonomy" id="94130"/>
    <lineage>
        <taxon>Eukaryota</taxon>
        <taxon>Fungi</taxon>
        <taxon>Fungi incertae sedis</taxon>
        <taxon>Mucoromycota</taxon>
        <taxon>Glomeromycotina</taxon>
        <taxon>Glomeromycetes</taxon>
        <taxon>Glomerales</taxon>
        <taxon>Glomeraceae</taxon>
        <taxon>Rhizophagus</taxon>
    </lineage>
</organism>
<reference evidence="2" key="1">
    <citation type="submission" date="2019-10" db="EMBL/GenBank/DDBJ databases">
        <title>Conservation and host-specific expression of non-tandemly repeated heterogenous ribosome RNA gene in arbuscular mycorrhizal fungi.</title>
        <authorList>
            <person name="Maeda T."/>
            <person name="Kobayashi Y."/>
            <person name="Nakagawa T."/>
            <person name="Ezawa T."/>
            <person name="Yamaguchi K."/>
            <person name="Bino T."/>
            <person name="Nishimoto Y."/>
            <person name="Shigenobu S."/>
            <person name="Kawaguchi M."/>
        </authorList>
    </citation>
    <scope>NUCLEOTIDE SEQUENCE</scope>
    <source>
        <strain evidence="2">HR1</strain>
    </source>
</reference>
<dbReference type="Proteomes" id="UP000615446">
    <property type="component" value="Unassembled WGS sequence"/>
</dbReference>
<evidence type="ECO:0000313" key="3">
    <source>
        <dbReference type="Proteomes" id="UP000615446"/>
    </source>
</evidence>
<gene>
    <name evidence="2" type="ORF">RCL2_000880400</name>
</gene>
<evidence type="ECO:0000313" key="2">
    <source>
        <dbReference type="EMBL" id="GES81560.1"/>
    </source>
</evidence>
<protein>
    <submittedName>
        <fullName evidence="2">Uncharacterized protein</fullName>
    </submittedName>
</protein>